<dbReference type="Gene3D" id="3.40.50.720">
    <property type="entry name" value="NAD(P)-binding Rossmann-like Domain"/>
    <property type="match status" value="1"/>
</dbReference>
<feature type="domain" description="NAD-dependent epimerase/dehydratase" evidence="3">
    <location>
        <begin position="3"/>
        <end position="200"/>
    </location>
</feature>
<organism evidence="4 5">
    <name type="scientific">Lacisediminihabitans profunda</name>
    <dbReference type="NCBI Taxonomy" id="2594790"/>
    <lineage>
        <taxon>Bacteria</taxon>
        <taxon>Bacillati</taxon>
        <taxon>Actinomycetota</taxon>
        <taxon>Actinomycetes</taxon>
        <taxon>Micrococcales</taxon>
        <taxon>Microbacteriaceae</taxon>
        <taxon>Lacisediminihabitans</taxon>
    </lineage>
</organism>
<keyword evidence="1" id="KW-0521">NADP</keyword>
<evidence type="ECO:0000256" key="1">
    <source>
        <dbReference type="ARBA" id="ARBA00022857"/>
    </source>
</evidence>
<keyword evidence="2" id="KW-0119">Carbohydrate metabolism</keyword>
<name>A0A5C8URL1_9MICO</name>
<dbReference type="NCBIfam" id="NF043036">
    <property type="entry name" value="ErythonDh"/>
    <property type="match status" value="1"/>
</dbReference>
<dbReference type="GO" id="GO:0016491">
    <property type="term" value="F:oxidoreductase activity"/>
    <property type="evidence" value="ECO:0007669"/>
    <property type="project" value="InterPro"/>
</dbReference>
<evidence type="ECO:0000256" key="2">
    <source>
        <dbReference type="ARBA" id="ARBA00023277"/>
    </source>
</evidence>
<dbReference type="Proteomes" id="UP000321379">
    <property type="component" value="Unassembled WGS sequence"/>
</dbReference>
<dbReference type="InterPro" id="IPR001509">
    <property type="entry name" value="Epimerase_deHydtase"/>
</dbReference>
<sequence>MRIIITGGAGFLGDRLARSLLSLGELPVTGETLRRIDEIVLVDRVSPQVDLLEDSRVTSVVGDLAELLPTGLLDDSDLVFHLAAVVSSAAEADFDLGMTVNLAATLQLLETCRRQSRPPRLIFASSLAVFGRTSLLPLPDVIEDSTLPTPQSSYGIQKFIGEQLVADYARQGLVPGRTVRLMTVTVRPGVPNAAASGFLSGIVREPMAGVRSVSPVPPGTEVAVLSPASTIEGLVRAATATDVEWGPLTALTLPALTVTVGGIVDALSAVAGPEVAALVDWIPDARIAEIVTSWPAKFNSERAKSLGLEADPDFESVIRSYLDDLDRARALSTTRDEDQR</sequence>
<keyword evidence="5" id="KW-1185">Reference proteome</keyword>
<dbReference type="EMBL" id="VRMG01000005">
    <property type="protein sequence ID" value="TXN30932.1"/>
    <property type="molecule type" value="Genomic_DNA"/>
</dbReference>
<dbReference type="InterPro" id="IPR036291">
    <property type="entry name" value="NAD(P)-bd_dom_sf"/>
</dbReference>
<evidence type="ECO:0000259" key="3">
    <source>
        <dbReference type="Pfam" id="PF01370"/>
    </source>
</evidence>
<reference evidence="4 5" key="1">
    <citation type="submission" date="2019-08" db="EMBL/GenBank/DDBJ databases">
        <title>Bacterial whole genome sequence for Glaciihabitans sp. CHu50b-6-2.</title>
        <authorList>
            <person name="Jin L."/>
        </authorList>
    </citation>
    <scope>NUCLEOTIDE SEQUENCE [LARGE SCALE GENOMIC DNA]</scope>
    <source>
        <strain evidence="4 5">CHu50b-6-2</strain>
    </source>
</reference>
<proteinExistence type="predicted"/>
<evidence type="ECO:0000313" key="4">
    <source>
        <dbReference type="EMBL" id="TXN30932.1"/>
    </source>
</evidence>
<protein>
    <submittedName>
        <fullName evidence="4">NAD-dependent epimerase/dehydratase family protein</fullName>
    </submittedName>
</protein>
<dbReference type="PANTHER" id="PTHR43103">
    <property type="entry name" value="NUCLEOSIDE-DIPHOSPHATE-SUGAR EPIMERASE"/>
    <property type="match status" value="1"/>
</dbReference>
<dbReference type="PANTHER" id="PTHR43103:SF3">
    <property type="entry name" value="ADP-L-GLYCERO-D-MANNO-HEPTOSE-6-EPIMERASE"/>
    <property type="match status" value="1"/>
</dbReference>
<dbReference type="Gene3D" id="3.90.25.10">
    <property type="entry name" value="UDP-galactose 4-epimerase, domain 1"/>
    <property type="match status" value="1"/>
</dbReference>
<comment type="caution">
    <text evidence="4">The sequence shown here is derived from an EMBL/GenBank/DDBJ whole genome shotgun (WGS) entry which is preliminary data.</text>
</comment>
<dbReference type="AlphaFoldDB" id="A0A5C8URL1"/>
<dbReference type="Pfam" id="PF01370">
    <property type="entry name" value="Epimerase"/>
    <property type="match status" value="1"/>
</dbReference>
<evidence type="ECO:0000313" key="5">
    <source>
        <dbReference type="Proteomes" id="UP000321379"/>
    </source>
</evidence>
<dbReference type="SUPFAM" id="SSF51735">
    <property type="entry name" value="NAD(P)-binding Rossmann-fold domains"/>
    <property type="match status" value="1"/>
</dbReference>
<accession>A0A5C8URL1</accession>
<gene>
    <name evidence="4" type="ORF">FVP33_04840</name>
</gene>
<dbReference type="RefSeq" id="WP_147782518.1">
    <property type="nucleotide sequence ID" value="NZ_VRMG01000005.1"/>
</dbReference>
<dbReference type="InterPro" id="IPR050005">
    <property type="entry name" value="DenD"/>
</dbReference>